<keyword evidence="5 6" id="KW-0472">Membrane</keyword>
<keyword evidence="4 6" id="KW-1133">Transmembrane helix</keyword>
<dbReference type="SUPFAM" id="SSF103481">
    <property type="entry name" value="Multidrug resistance efflux transporter EmrE"/>
    <property type="match status" value="2"/>
</dbReference>
<sequence>MKGFGVTAAMVAAQFLDVGLNTILKAAMSGGMSNFVFVVYSNALAFFVLLAASVIFYRKRSLAPIKISLVGRMFLLGLLSCCVQTLMYTGIGYSSPTLASAIVDLTPAFTFILAVISRMEKLDLGVQSSLAKCFGTMVSIAGALVVTLYKGLPITSASSPNSQLNDALLSEQSTWVLGGILLALASLCLSTLFIVQTHIIREYPEELVVTLVCCFFVTFLSALVAVIAEKDPKAWLLAPNMELIAIVYSAFFVVATRSVVAAWACRKKGPVYVALFSPLGMVIAVVMGITFLGDNLYLGSVIGAAVIALGFYAVIWGQAQEEKNTEKTGICRSEPSPKVPLLLNKSLDI</sequence>
<organism evidence="8 9">
    <name type="scientific">Morella rubra</name>
    <name type="common">Chinese bayberry</name>
    <dbReference type="NCBI Taxonomy" id="262757"/>
    <lineage>
        <taxon>Eukaryota</taxon>
        <taxon>Viridiplantae</taxon>
        <taxon>Streptophyta</taxon>
        <taxon>Embryophyta</taxon>
        <taxon>Tracheophyta</taxon>
        <taxon>Spermatophyta</taxon>
        <taxon>Magnoliopsida</taxon>
        <taxon>eudicotyledons</taxon>
        <taxon>Gunneridae</taxon>
        <taxon>Pentapetalae</taxon>
        <taxon>rosids</taxon>
        <taxon>fabids</taxon>
        <taxon>Fagales</taxon>
        <taxon>Myricaceae</taxon>
        <taxon>Morella</taxon>
    </lineage>
</organism>
<evidence type="ECO:0000313" key="9">
    <source>
        <dbReference type="Proteomes" id="UP000516437"/>
    </source>
</evidence>
<dbReference type="Pfam" id="PF00892">
    <property type="entry name" value="EamA"/>
    <property type="match status" value="2"/>
</dbReference>
<comment type="similarity">
    <text evidence="2 6">Belongs to the drug/metabolite transporter (DMT) superfamily. Plant drug/metabolite exporter (P-DME) (TC 2.A.7.4) family.</text>
</comment>
<dbReference type="AlphaFoldDB" id="A0A6A1UIT5"/>
<feature type="domain" description="EamA" evidence="7">
    <location>
        <begin position="178"/>
        <end position="315"/>
    </location>
</feature>
<evidence type="ECO:0000256" key="4">
    <source>
        <dbReference type="ARBA" id="ARBA00022989"/>
    </source>
</evidence>
<comment type="subcellular location">
    <subcellularLocation>
        <location evidence="1 6">Membrane</location>
        <topology evidence="1 6">Multi-pass membrane protein</topology>
    </subcellularLocation>
</comment>
<reference evidence="8 9" key="1">
    <citation type="journal article" date="2019" name="Plant Biotechnol. J.">
        <title>The red bayberry genome and genetic basis of sex determination.</title>
        <authorList>
            <person name="Jia H.M."/>
            <person name="Jia H.J."/>
            <person name="Cai Q.L."/>
            <person name="Wang Y."/>
            <person name="Zhao H.B."/>
            <person name="Yang W.F."/>
            <person name="Wang G.Y."/>
            <person name="Li Y.H."/>
            <person name="Zhan D.L."/>
            <person name="Shen Y.T."/>
            <person name="Niu Q.F."/>
            <person name="Chang L."/>
            <person name="Qiu J."/>
            <person name="Zhao L."/>
            <person name="Xie H.B."/>
            <person name="Fu W.Y."/>
            <person name="Jin J."/>
            <person name="Li X.W."/>
            <person name="Jiao Y."/>
            <person name="Zhou C.C."/>
            <person name="Tu T."/>
            <person name="Chai C.Y."/>
            <person name="Gao J.L."/>
            <person name="Fan L.J."/>
            <person name="van de Weg E."/>
            <person name="Wang J.Y."/>
            <person name="Gao Z.S."/>
        </authorList>
    </citation>
    <scope>NUCLEOTIDE SEQUENCE [LARGE SCALE GENOMIC DNA]</scope>
    <source>
        <tissue evidence="8">Leaves</tissue>
    </source>
</reference>
<dbReference type="PANTHER" id="PTHR31218">
    <property type="entry name" value="WAT1-RELATED PROTEIN"/>
    <property type="match status" value="1"/>
</dbReference>
<evidence type="ECO:0000313" key="8">
    <source>
        <dbReference type="EMBL" id="KAB1200305.1"/>
    </source>
</evidence>
<dbReference type="GO" id="GO:0016020">
    <property type="term" value="C:membrane"/>
    <property type="evidence" value="ECO:0007669"/>
    <property type="project" value="UniProtKB-SubCell"/>
</dbReference>
<feature type="transmembrane region" description="Helical" evidence="6">
    <location>
        <begin position="129"/>
        <end position="152"/>
    </location>
</feature>
<accession>A0A6A1UIT5</accession>
<dbReference type="InterPro" id="IPR037185">
    <property type="entry name" value="EmrE-like"/>
</dbReference>
<evidence type="ECO:0000256" key="1">
    <source>
        <dbReference type="ARBA" id="ARBA00004141"/>
    </source>
</evidence>
<keyword evidence="9" id="KW-1185">Reference proteome</keyword>
<feature type="transmembrane region" description="Helical" evidence="6">
    <location>
        <begin position="35"/>
        <end position="57"/>
    </location>
</feature>
<dbReference type="InterPro" id="IPR000620">
    <property type="entry name" value="EamA_dom"/>
</dbReference>
<evidence type="ECO:0000256" key="2">
    <source>
        <dbReference type="ARBA" id="ARBA00007635"/>
    </source>
</evidence>
<dbReference type="Proteomes" id="UP000516437">
    <property type="component" value="Unassembled WGS sequence"/>
</dbReference>
<feature type="transmembrane region" description="Helical" evidence="6">
    <location>
        <begin position="69"/>
        <end position="91"/>
    </location>
</feature>
<evidence type="ECO:0000256" key="5">
    <source>
        <dbReference type="ARBA" id="ARBA00023136"/>
    </source>
</evidence>
<feature type="transmembrane region" description="Helical" evidence="6">
    <location>
        <begin position="207"/>
        <end position="228"/>
    </location>
</feature>
<feature type="domain" description="EamA" evidence="7">
    <location>
        <begin position="5"/>
        <end position="147"/>
    </location>
</feature>
<comment type="caution">
    <text evidence="8">The sequence shown here is derived from an EMBL/GenBank/DDBJ whole genome shotgun (WGS) entry which is preliminary data.</text>
</comment>
<feature type="transmembrane region" description="Helical" evidence="6">
    <location>
        <begin position="297"/>
        <end position="317"/>
    </location>
</feature>
<dbReference type="InterPro" id="IPR030184">
    <property type="entry name" value="WAT1-related"/>
</dbReference>
<dbReference type="GO" id="GO:0022857">
    <property type="term" value="F:transmembrane transporter activity"/>
    <property type="evidence" value="ECO:0007669"/>
    <property type="project" value="InterPro"/>
</dbReference>
<protein>
    <recommendedName>
        <fullName evidence="6">WAT1-related protein</fullName>
    </recommendedName>
</protein>
<feature type="transmembrane region" description="Helical" evidence="6">
    <location>
        <begin position="172"/>
        <end position="195"/>
    </location>
</feature>
<feature type="transmembrane region" description="Helical" evidence="6">
    <location>
        <begin position="97"/>
        <end position="117"/>
    </location>
</feature>
<feature type="transmembrane region" description="Helical" evidence="6">
    <location>
        <begin position="243"/>
        <end position="264"/>
    </location>
</feature>
<gene>
    <name evidence="8" type="ORF">CJ030_MR0G007655</name>
</gene>
<evidence type="ECO:0000256" key="6">
    <source>
        <dbReference type="RuleBase" id="RU363077"/>
    </source>
</evidence>
<dbReference type="EMBL" id="RXIC02000182">
    <property type="protein sequence ID" value="KAB1200305.1"/>
    <property type="molecule type" value="Genomic_DNA"/>
</dbReference>
<evidence type="ECO:0000256" key="3">
    <source>
        <dbReference type="ARBA" id="ARBA00022692"/>
    </source>
</evidence>
<proteinExistence type="inferred from homology"/>
<name>A0A6A1UIT5_9ROSI</name>
<feature type="transmembrane region" description="Helical" evidence="6">
    <location>
        <begin position="271"/>
        <end position="291"/>
    </location>
</feature>
<dbReference type="OrthoDB" id="1746609at2759"/>
<evidence type="ECO:0000259" key="7">
    <source>
        <dbReference type="Pfam" id="PF00892"/>
    </source>
</evidence>
<keyword evidence="3 6" id="KW-0812">Transmembrane</keyword>